<dbReference type="RefSeq" id="XP_016606762.1">
    <property type="nucleotide sequence ID" value="XM_016754612.1"/>
</dbReference>
<dbReference type="Proteomes" id="UP000053201">
    <property type="component" value="Unassembled WGS sequence"/>
</dbReference>
<evidence type="ECO:0000313" key="1">
    <source>
        <dbReference type="EMBL" id="KNC98722.1"/>
    </source>
</evidence>
<dbReference type="VEuPathDB" id="FungiDB:SPPG_06399"/>
<keyword evidence="2" id="KW-1185">Reference proteome</keyword>
<evidence type="ECO:0000313" key="2">
    <source>
        <dbReference type="Proteomes" id="UP000053201"/>
    </source>
</evidence>
<sequence>MERTQATSQVFRPSTLLQADRSFCEGMNRAQATSQFVLANHPDSESTISAPIFQEFEVSVKQARARGTVYGLACNDLGSAMSVESQATSRSRSASIGSLARKSALSCAESLEPVVVDRFSTLTRPKEGCSSAGAKWGKGKRGFVRKMRRLFVR</sequence>
<dbReference type="OrthoDB" id="10370169at2759"/>
<accession>A0A0L0HC04</accession>
<proteinExistence type="predicted"/>
<gene>
    <name evidence="1" type="ORF">SPPG_06399</name>
</gene>
<dbReference type="AlphaFoldDB" id="A0A0L0HC04"/>
<dbReference type="InParanoid" id="A0A0L0HC04"/>
<organism evidence="1 2">
    <name type="scientific">Spizellomyces punctatus (strain DAOM BR117)</name>
    <dbReference type="NCBI Taxonomy" id="645134"/>
    <lineage>
        <taxon>Eukaryota</taxon>
        <taxon>Fungi</taxon>
        <taxon>Fungi incertae sedis</taxon>
        <taxon>Chytridiomycota</taxon>
        <taxon>Chytridiomycota incertae sedis</taxon>
        <taxon>Chytridiomycetes</taxon>
        <taxon>Spizellomycetales</taxon>
        <taxon>Spizellomycetaceae</taxon>
        <taxon>Spizellomyces</taxon>
    </lineage>
</organism>
<protein>
    <submittedName>
        <fullName evidence="1">Uncharacterized protein</fullName>
    </submittedName>
</protein>
<dbReference type="EMBL" id="KQ257460">
    <property type="protein sequence ID" value="KNC98722.1"/>
    <property type="molecule type" value="Genomic_DNA"/>
</dbReference>
<name>A0A0L0HC04_SPIPD</name>
<reference evidence="1 2" key="1">
    <citation type="submission" date="2009-08" db="EMBL/GenBank/DDBJ databases">
        <title>The Genome Sequence of Spizellomyces punctatus strain DAOM BR117.</title>
        <authorList>
            <consortium name="The Broad Institute Genome Sequencing Platform"/>
            <person name="Russ C."/>
            <person name="Cuomo C."/>
            <person name="Shea T."/>
            <person name="Young S.K."/>
            <person name="Zeng Q."/>
            <person name="Koehrsen M."/>
            <person name="Haas B."/>
            <person name="Borodovsky M."/>
            <person name="Guigo R."/>
            <person name="Alvarado L."/>
            <person name="Berlin A."/>
            <person name="Bochicchio J."/>
            <person name="Borenstein D."/>
            <person name="Chapman S."/>
            <person name="Chen Z."/>
            <person name="Engels R."/>
            <person name="Freedman E."/>
            <person name="Gellesch M."/>
            <person name="Goldberg J."/>
            <person name="Griggs A."/>
            <person name="Gujja S."/>
            <person name="Heiman D."/>
            <person name="Hepburn T."/>
            <person name="Howarth C."/>
            <person name="Jen D."/>
            <person name="Larson L."/>
            <person name="Lewis B."/>
            <person name="Mehta T."/>
            <person name="Park D."/>
            <person name="Pearson M."/>
            <person name="Roberts A."/>
            <person name="Saif S."/>
            <person name="Shenoy N."/>
            <person name="Sisk P."/>
            <person name="Stolte C."/>
            <person name="Sykes S."/>
            <person name="Thomson T."/>
            <person name="Walk T."/>
            <person name="White J."/>
            <person name="Yandava C."/>
            <person name="Burger G."/>
            <person name="Gray M.W."/>
            <person name="Holland P.W.H."/>
            <person name="King N."/>
            <person name="Lang F.B.F."/>
            <person name="Roger A.J."/>
            <person name="Ruiz-Trillo I."/>
            <person name="Lander E."/>
            <person name="Nusbaum C."/>
        </authorList>
    </citation>
    <scope>NUCLEOTIDE SEQUENCE [LARGE SCALE GENOMIC DNA]</scope>
    <source>
        <strain evidence="1 2">DAOM BR117</strain>
    </source>
</reference>
<dbReference type="GeneID" id="27689708"/>